<dbReference type="Gene3D" id="3.90.70.10">
    <property type="entry name" value="Cysteine proteinases"/>
    <property type="match status" value="1"/>
</dbReference>
<dbReference type="PROSITE" id="PS00639">
    <property type="entry name" value="THIOL_PROTEASE_HIS"/>
    <property type="match status" value="1"/>
</dbReference>
<keyword evidence="3" id="KW-0378">Hydrolase</keyword>
<dbReference type="InterPro" id="IPR025660">
    <property type="entry name" value="Pept_his_AS"/>
</dbReference>
<organism evidence="10 12">
    <name type="scientific">Medicago truncatula</name>
    <name type="common">Barrel medic</name>
    <name type="synonym">Medicago tribuloides</name>
    <dbReference type="NCBI Taxonomy" id="3880"/>
    <lineage>
        <taxon>Eukaryota</taxon>
        <taxon>Viridiplantae</taxon>
        <taxon>Streptophyta</taxon>
        <taxon>Embryophyta</taxon>
        <taxon>Tracheophyta</taxon>
        <taxon>Spermatophyta</taxon>
        <taxon>Magnoliopsida</taxon>
        <taxon>eudicotyledons</taxon>
        <taxon>Gunneridae</taxon>
        <taxon>Pentapetalae</taxon>
        <taxon>rosids</taxon>
        <taxon>fabids</taxon>
        <taxon>Fabales</taxon>
        <taxon>Fabaceae</taxon>
        <taxon>Papilionoideae</taxon>
        <taxon>50 kb inversion clade</taxon>
        <taxon>NPAAA clade</taxon>
        <taxon>Hologalegina</taxon>
        <taxon>IRL clade</taxon>
        <taxon>Trifolieae</taxon>
        <taxon>Medicago</taxon>
    </lineage>
</organism>
<protein>
    <submittedName>
        <fullName evidence="10">Papain family cysteine protease</fullName>
    </submittedName>
</protein>
<dbReference type="FunFam" id="3.90.70.10:FF:000177">
    <property type="entry name" value="Cysteine proteinase RD21A"/>
    <property type="match status" value="1"/>
</dbReference>
<evidence type="ECO:0000256" key="4">
    <source>
        <dbReference type="ARBA" id="ARBA00022807"/>
    </source>
</evidence>
<feature type="signal peptide" evidence="7">
    <location>
        <begin position="1"/>
        <end position="26"/>
    </location>
</feature>
<keyword evidence="12" id="KW-1185">Reference proteome</keyword>
<dbReference type="SMART" id="SM00848">
    <property type="entry name" value="Inhibitor_I29"/>
    <property type="match status" value="1"/>
</dbReference>
<feature type="domain" description="Cathepsin propeptide inhibitor" evidence="9">
    <location>
        <begin position="52"/>
        <end position="112"/>
    </location>
</feature>
<dbReference type="GO" id="GO:0004197">
    <property type="term" value="F:cysteine-type endopeptidase activity"/>
    <property type="evidence" value="ECO:0000318"/>
    <property type="project" value="GO_Central"/>
</dbReference>
<evidence type="ECO:0000256" key="3">
    <source>
        <dbReference type="ARBA" id="ARBA00022801"/>
    </source>
</evidence>
<reference evidence="10 12" key="1">
    <citation type="journal article" date="2011" name="Nature">
        <title>The Medicago genome provides insight into the evolution of rhizobial symbioses.</title>
        <authorList>
            <person name="Young N.D."/>
            <person name="Debelle F."/>
            <person name="Oldroyd G.E."/>
            <person name="Geurts R."/>
            <person name="Cannon S.B."/>
            <person name="Udvardi M.K."/>
            <person name="Benedito V.A."/>
            <person name="Mayer K.F."/>
            <person name="Gouzy J."/>
            <person name="Schoof H."/>
            <person name="Van de Peer Y."/>
            <person name="Proost S."/>
            <person name="Cook D.R."/>
            <person name="Meyers B.C."/>
            <person name="Spannagl M."/>
            <person name="Cheung F."/>
            <person name="De Mita S."/>
            <person name="Krishnakumar V."/>
            <person name="Gundlach H."/>
            <person name="Zhou S."/>
            <person name="Mudge J."/>
            <person name="Bharti A.K."/>
            <person name="Murray J.D."/>
            <person name="Naoumkina M.A."/>
            <person name="Rosen B."/>
            <person name="Silverstein K.A."/>
            <person name="Tang H."/>
            <person name="Rombauts S."/>
            <person name="Zhao P.X."/>
            <person name="Zhou P."/>
            <person name="Barbe V."/>
            <person name="Bardou P."/>
            <person name="Bechner M."/>
            <person name="Bellec A."/>
            <person name="Berger A."/>
            <person name="Berges H."/>
            <person name="Bidwell S."/>
            <person name="Bisseling T."/>
            <person name="Choisne N."/>
            <person name="Couloux A."/>
            <person name="Denny R."/>
            <person name="Deshpande S."/>
            <person name="Dai X."/>
            <person name="Doyle J.J."/>
            <person name="Dudez A.M."/>
            <person name="Farmer A.D."/>
            <person name="Fouteau S."/>
            <person name="Franken C."/>
            <person name="Gibelin C."/>
            <person name="Gish J."/>
            <person name="Goldstein S."/>
            <person name="Gonzalez A.J."/>
            <person name="Green P.J."/>
            <person name="Hallab A."/>
            <person name="Hartog M."/>
            <person name="Hua A."/>
            <person name="Humphray S.J."/>
            <person name="Jeong D.H."/>
            <person name="Jing Y."/>
            <person name="Jocker A."/>
            <person name="Kenton S.M."/>
            <person name="Kim D.J."/>
            <person name="Klee K."/>
            <person name="Lai H."/>
            <person name="Lang C."/>
            <person name="Lin S."/>
            <person name="Macmil S.L."/>
            <person name="Magdelenat G."/>
            <person name="Matthews L."/>
            <person name="McCorrison J."/>
            <person name="Monaghan E.L."/>
            <person name="Mun J.H."/>
            <person name="Najar F.Z."/>
            <person name="Nicholson C."/>
            <person name="Noirot C."/>
            <person name="O'Bleness M."/>
            <person name="Paule C.R."/>
            <person name="Poulain J."/>
            <person name="Prion F."/>
            <person name="Qin B."/>
            <person name="Qu C."/>
            <person name="Retzel E.F."/>
            <person name="Riddle C."/>
            <person name="Sallet E."/>
            <person name="Samain S."/>
            <person name="Samson N."/>
            <person name="Sanders I."/>
            <person name="Saurat O."/>
            <person name="Scarpelli C."/>
            <person name="Schiex T."/>
            <person name="Segurens B."/>
            <person name="Severin A.J."/>
            <person name="Sherrier D.J."/>
            <person name="Shi R."/>
            <person name="Sims S."/>
            <person name="Singer S.R."/>
            <person name="Sinharoy S."/>
            <person name="Sterck L."/>
            <person name="Viollet A."/>
            <person name="Wang B.B."/>
            <person name="Wang K."/>
            <person name="Wang M."/>
            <person name="Wang X."/>
            <person name="Warfsmann J."/>
            <person name="Weissenbach J."/>
            <person name="White D.D."/>
            <person name="White J.D."/>
            <person name="Wiley G.B."/>
            <person name="Wincker P."/>
            <person name="Xing Y."/>
            <person name="Yang L."/>
            <person name="Yao Z."/>
            <person name="Ying F."/>
            <person name="Zhai J."/>
            <person name="Zhou L."/>
            <person name="Zuber A."/>
            <person name="Denarie J."/>
            <person name="Dixon R.A."/>
            <person name="May G.D."/>
            <person name="Schwartz D.C."/>
            <person name="Rogers J."/>
            <person name="Quetier F."/>
            <person name="Town C.D."/>
            <person name="Roe B.A."/>
        </authorList>
    </citation>
    <scope>NUCLEOTIDE SEQUENCE [LARGE SCALE GENOMIC DNA]</scope>
    <source>
        <strain evidence="10">A17</strain>
        <strain evidence="11 12">cv. Jemalong A17</strain>
    </source>
</reference>
<dbReference type="InterPro" id="IPR039417">
    <property type="entry name" value="Peptidase_C1A_papain-like"/>
</dbReference>
<proteinExistence type="inferred from homology"/>
<evidence type="ECO:0000313" key="12">
    <source>
        <dbReference type="Proteomes" id="UP000002051"/>
    </source>
</evidence>
<dbReference type="SMART" id="SM00645">
    <property type="entry name" value="Pept_C1"/>
    <property type="match status" value="1"/>
</dbReference>
<evidence type="ECO:0000259" key="8">
    <source>
        <dbReference type="SMART" id="SM00645"/>
    </source>
</evidence>
<gene>
    <name evidence="11" type="primary">25485952</name>
    <name evidence="10" type="ordered locus">MTR_2g015930</name>
</gene>
<dbReference type="SUPFAM" id="SSF54001">
    <property type="entry name" value="Cysteine proteinases"/>
    <property type="match status" value="1"/>
</dbReference>
<evidence type="ECO:0000256" key="2">
    <source>
        <dbReference type="ARBA" id="ARBA00022670"/>
    </source>
</evidence>
<keyword evidence="5" id="KW-1015">Disulfide bond</keyword>
<dbReference type="HOGENOM" id="CLU_012184_0_1_1"/>
<dbReference type="Pfam" id="PF08246">
    <property type="entry name" value="Inhibitor_I29"/>
    <property type="match status" value="1"/>
</dbReference>
<feature type="domain" description="Peptidase C1A papain C-terminal" evidence="8">
    <location>
        <begin position="142"/>
        <end position="358"/>
    </location>
</feature>
<dbReference type="CDD" id="cd02248">
    <property type="entry name" value="Peptidase_C1A"/>
    <property type="match status" value="1"/>
</dbReference>
<dbReference type="AlphaFoldDB" id="A0A072V4I8"/>
<evidence type="ECO:0000256" key="6">
    <source>
        <dbReference type="ARBA" id="ARBA00023180"/>
    </source>
</evidence>
<reference evidence="11" key="3">
    <citation type="submission" date="2015-04" db="UniProtKB">
        <authorList>
            <consortium name="EnsemblPlants"/>
        </authorList>
    </citation>
    <scope>IDENTIFICATION</scope>
    <source>
        <strain evidence="11">cv. Jemalong A17</strain>
    </source>
</reference>
<keyword evidence="6" id="KW-0325">Glycoprotein</keyword>
<dbReference type="InterPro" id="IPR013128">
    <property type="entry name" value="Peptidase_C1A"/>
</dbReference>
<name>A0A072V4I8_MEDTR</name>
<feature type="chain" id="PRO_5014483374" evidence="7">
    <location>
        <begin position="27"/>
        <end position="361"/>
    </location>
</feature>
<comment type="similarity">
    <text evidence="1">Belongs to the peptidase C1 family.</text>
</comment>
<evidence type="ECO:0000313" key="10">
    <source>
        <dbReference type="EMBL" id="KEH36581.1"/>
    </source>
</evidence>
<dbReference type="PANTHER" id="PTHR12411">
    <property type="entry name" value="CYSTEINE PROTEASE FAMILY C1-RELATED"/>
    <property type="match status" value="1"/>
</dbReference>
<dbReference type="PRINTS" id="PR00705">
    <property type="entry name" value="PAPAIN"/>
</dbReference>
<evidence type="ECO:0000313" key="11">
    <source>
        <dbReference type="EnsemblPlants" id="KEH36581"/>
    </source>
</evidence>
<evidence type="ECO:0000259" key="9">
    <source>
        <dbReference type="SMART" id="SM00848"/>
    </source>
</evidence>
<sequence length="361" mass="40643">MSLTSNPFLLIIIFTIFLCLSSSTYGIPTKYSSILGPKLDKLPTQNKTIELFQIWMKDHGRVYKDLEEKAKKFDIFVSNLKYITESNGNRKSSPHGFLLGLTNFADWSPQEFKERMLHKLDMSMINDTMKLNDIASSSCNAAPSSLDWRLKGAVTNVKDQTNDCSSCWIFTAVGAIEGINAIKTGKLISLSAQELLDCNPAACNTGFVNNAFNWVIRNGGLASDYDYAYTAKKGFCRASQVRNNAFSSIDTYYHVEQSEQGLFCAVAKQPISVCLYAPQDFHHYSYGIYDGPNCPVNSKDTNHCVLIVGYDSVDGQDYWIVKNQWGTSWGMEGYMHIKRNTNKEYGVCAINEWAYNPVKYN</sequence>
<keyword evidence="4" id="KW-0788">Thiol protease</keyword>
<dbReference type="GO" id="GO:0005764">
    <property type="term" value="C:lysosome"/>
    <property type="evidence" value="ECO:0000318"/>
    <property type="project" value="GO_Central"/>
</dbReference>
<keyword evidence="2 10" id="KW-0645">Protease</keyword>
<evidence type="ECO:0000256" key="5">
    <source>
        <dbReference type="ARBA" id="ARBA00023157"/>
    </source>
</evidence>
<accession>A0A072V4I8</accession>
<evidence type="ECO:0000256" key="1">
    <source>
        <dbReference type="ARBA" id="ARBA00008455"/>
    </source>
</evidence>
<evidence type="ECO:0000256" key="7">
    <source>
        <dbReference type="SAM" id="SignalP"/>
    </source>
</evidence>
<dbReference type="Proteomes" id="UP000002051">
    <property type="component" value="Chromosome 2"/>
</dbReference>
<dbReference type="InterPro" id="IPR013201">
    <property type="entry name" value="Prot_inhib_I29"/>
</dbReference>
<dbReference type="GO" id="GO:0005615">
    <property type="term" value="C:extracellular space"/>
    <property type="evidence" value="ECO:0000318"/>
    <property type="project" value="GO_Central"/>
</dbReference>
<keyword evidence="7" id="KW-0732">Signal</keyword>
<dbReference type="EMBL" id="CM001218">
    <property type="protein sequence ID" value="KEH36581.1"/>
    <property type="molecule type" value="Genomic_DNA"/>
</dbReference>
<dbReference type="EnsemblPlants" id="KEH36581">
    <property type="protein sequence ID" value="KEH36581"/>
    <property type="gene ID" value="MTR_2g015930"/>
</dbReference>
<dbReference type="InterPro" id="IPR038765">
    <property type="entry name" value="Papain-like_cys_pep_sf"/>
</dbReference>
<reference evidence="10 12" key="2">
    <citation type="journal article" date="2014" name="BMC Genomics">
        <title>An improved genome release (version Mt4.0) for the model legume Medicago truncatula.</title>
        <authorList>
            <person name="Tang H."/>
            <person name="Krishnakumar V."/>
            <person name="Bidwell S."/>
            <person name="Rosen B."/>
            <person name="Chan A."/>
            <person name="Zhou S."/>
            <person name="Gentzbittel L."/>
            <person name="Childs K.L."/>
            <person name="Yandell M."/>
            <person name="Gundlach H."/>
            <person name="Mayer K.F."/>
            <person name="Schwartz D.C."/>
            <person name="Town C.D."/>
        </authorList>
    </citation>
    <scope>GENOME REANNOTATION</scope>
    <source>
        <strain evidence="10">A17</strain>
        <strain evidence="11 12">cv. Jemalong A17</strain>
    </source>
</reference>
<dbReference type="Pfam" id="PF00112">
    <property type="entry name" value="Peptidase_C1"/>
    <property type="match status" value="1"/>
</dbReference>
<dbReference type="InterPro" id="IPR000668">
    <property type="entry name" value="Peptidase_C1A_C"/>
</dbReference>
<dbReference type="GO" id="GO:0051603">
    <property type="term" value="P:proteolysis involved in protein catabolic process"/>
    <property type="evidence" value="ECO:0000318"/>
    <property type="project" value="GO_Central"/>
</dbReference>